<accession>A0A1M5IP35</accession>
<dbReference type="OrthoDB" id="1797983at2"/>
<keyword evidence="2" id="KW-1185">Reference proteome</keyword>
<sequence length="229" mass="26443">MLHSFKLKHSRLNNINKLINKYIPSRKEVSIIKKLFFIIAGLIILTSCTDAKIVVPIHEYAELPAEEIGEELGEETIEEKEEEIEHEKNVPERPNQSFNVYSEAGVVGGLRVGVCWKESVEEDCAFTPENPREETMSKNRLFANKGEELHISMTQNNEDFKVGIKPHQVEVIQFGFRDDEGKVIDSETVENQTFFSAPDEQGNYYYLIHVIWDEGKTKRAYYAFRIRVS</sequence>
<reference evidence="1 2" key="1">
    <citation type="submission" date="2016-11" db="EMBL/GenBank/DDBJ databases">
        <authorList>
            <person name="Jaros S."/>
            <person name="Januszkiewicz K."/>
            <person name="Wedrychowicz H."/>
        </authorList>
    </citation>
    <scope>NUCLEOTIDE SEQUENCE [LARGE SCALE GENOMIC DNA]</scope>
    <source>
        <strain evidence="1 2">IBRC-M 10683</strain>
    </source>
</reference>
<organism evidence="1 2">
    <name type="scientific">Ornithinibacillus halophilus</name>
    <dbReference type="NCBI Taxonomy" id="930117"/>
    <lineage>
        <taxon>Bacteria</taxon>
        <taxon>Bacillati</taxon>
        <taxon>Bacillota</taxon>
        <taxon>Bacilli</taxon>
        <taxon>Bacillales</taxon>
        <taxon>Bacillaceae</taxon>
        <taxon>Ornithinibacillus</taxon>
    </lineage>
</organism>
<evidence type="ECO:0000313" key="1">
    <source>
        <dbReference type="EMBL" id="SHG30072.1"/>
    </source>
</evidence>
<dbReference type="AlphaFoldDB" id="A0A1M5IP35"/>
<evidence type="ECO:0000313" key="2">
    <source>
        <dbReference type="Proteomes" id="UP000183988"/>
    </source>
</evidence>
<gene>
    <name evidence="1" type="ORF">SAMN05216225_102522</name>
</gene>
<name>A0A1M5IP35_9BACI</name>
<proteinExistence type="predicted"/>
<dbReference type="STRING" id="930117.SAMN05216225_102522"/>
<protein>
    <submittedName>
        <fullName evidence="1">Uncharacterized protein</fullName>
    </submittedName>
</protein>
<dbReference type="EMBL" id="FQVW01000025">
    <property type="protein sequence ID" value="SHG30072.1"/>
    <property type="molecule type" value="Genomic_DNA"/>
</dbReference>
<dbReference type="RefSeq" id="WP_072890815.1">
    <property type="nucleotide sequence ID" value="NZ_FQVW01000025.1"/>
</dbReference>
<dbReference type="Proteomes" id="UP000183988">
    <property type="component" value="Unassembled WGS sequence"/>
</dbReference>